<proteinExistence type="predicted"/>
<evidence type="ECO:0000313" key="1">
    <source>
        <dbReference type="EMBL" id="KGB25397.1"/>
    </source>
</evidence>
<comment type="caution">
    <text evidence="1">The sequence shown here is derived from an EMBL/GenBank/DDBJ whole genome shotgun (WGS) entry which is preliminary data.</text>
</comment>
<reference evidence="1 2" key="1">
    <citation type="submission" date="2014-06" db="EMBL/GenBank/DDBJ databases">
        <title>Functional and comparative genomic analyses of the Drosophila gut microbiota identify candidate symbiosis factors.</title>
        <authorList>
            <person name="Newell P.D."/>
            <person name="Chaston J.M."/>
            <person name="Douglas A.E."/>
        </authorList>
    </citation>
    <scope>NUCLEOTIDE SEQUENCE [LARGE SCALE GENOMIC DNA]</scope>
    <source>
        <strain evidence="1 2">DmCS_006</strain>
    </source>
</reference>
<name>A0A094YVF4_9PROT</name>
<dbReference type="AlphaFoldDB" id="A0A094YVF4"/>
<dbReference type="STRING" id="104102.AtDm6_0592"/>
<keyword evidence="2" id="KW-1185">Reference proteome</keyword>
<gene>
    <name evidence="1" type="ORF">AtDm6_0592</name>
</gene>
<dbReference type="EMBL" id="JOKM01000018">
    <property type="protein sequence ID" value="KGB25397.1"/>
    <property type="molecule type" value="Genomic_DNA"/>
</dbReference>
<evidence type="ECO:0000313" key="2">
    <source>
        <dbReference type="Proteomes" id="UP000029448"/>
    </source>
</evidence>
<accession>A0A094YVF4</accession>
<protein>
    <submittedName>
        <fullName evidence="1">Uncharacterized protein</fullName>
    </submittedName>
</protein>
<organism evidence="1 2">
    <name type="scientific">Acetobacter tropicalis</name>
    <dbReference type="NCBI Taxonomy" id="104102"/>
    <lineage>
        <taxon>Bacteria</taxon>
        <taxon>Pseudomonadati</taxon>
        <taxon>Pseudomonadota</taxon>
        <taxon>Alphaproteobacteria</taxon>
        <taxon>Acetobacterales</taxon>
        <taxon>Acetobacteraceae</taxon>
        <taxon>Acetobacter</taxon>
    </lineage>
</organism>
<dbReference type="Proteomes" id="UP000029448">
    <property type="component" value="Unassembled WGS sequence"/>
</dbReference>
<sequence length="51" mass="5676">MPLPLPCAQTLFGPSRPIIGRSGPRYPAIYFPDRFWASFLRQSIPSGPDLS</sequence>
<dbReference type="PATRIC" id="fig|104102.7.peg.590"/>